<accession>A0AC34QJ03</accession>
<sequence>MGFDDRDRRSDSKKARRSDSRSPDPRRRSPDKFNGRSNSPHLSKFYRERFGDESPEHYNNLRMSNFDTRLSKEDVKEILEREFREYKRFEIKMVRHDGDTECFAYVNFEETGVAKEIRRTKIPILKKVLGSRVCLDPTGVVRDQEGKYIPDRYNRSLMDRRERSPPEREREKERERERERRRSPPPRRSSPPKSRNESPTRTIFIGNMPAATTEKEIKNVIERYGKIECIEIKMAENGLASYAFINMVSIREAIAARHGLDGLTMGREERRCRVGFGKSQPSKRVWVGDLGSWCTRDMIHREFDRLGDVESVEYTAGDEYGYVTYKDTQAGVDAVSGKNLMIKGHKLTVDFAKIVPDRRRRRSETPESPPPKKVRGPRTPSPAKSIDTLSSVEREKSENGNGNGSPKISTLSDLQRTKVSTWKGNVVLKKSEYPVSLHRIFGDENIIQDYLRDSEGRALKLALSQRLPMDEALFDKITAFKDDEIAVAFAVEKDRPIENLLNYLEEKKAAGVAPVDNVQTFLLGNSAITQRIIRHFAPEIDIPPSQRHFVTVIKKS</sequence>
<dbReference type="WBParaSite" id="JU765_v2.g16730.t1">
    <property type="protein sequence ID" value="JU765_v2.g16730.t1"/>
    <property type="gene ID" value="JU765_v2.g16730"/>
</dbReference>
<protein>
    <submittedName>
        <fullName evidence="2">Uncharacterized protein</fullName>
    </submittedName>
</protein>
<dbReference type="Proteomes" id="UP000887576">
    <property type="component" value="Unplaced"/>
</dbReference>
<evidence type="ECO:0000313" key="2">
    <source>
        <dbReference type="WBParaSite" id="JU765_v2.g16730.t1"/>
    </source>
</evidence>
<name>A0AC34QJ03_9BILA</name>
<evidence type="ECO:0000313" key="1">
    <source>
        <dbReference type="Proteomes" id="UP000887576"/>
    </source>
</evidence>
<organism evidence="1 2">
    <name type="scientific">Panagrolaimus sp. JU765</name>
    <dbReference type="NCBI Taxonomy" id="591449"/>
    <lineage>
        <taxon>Eukaryota</taxon>
        <taxon>Metazoa</taxon>
        <taxon>Ecdysozoa</taxon>
        <taxon>Nematoda</taxon>
        <taxon>Chromadorea</taxon>
        <taxon>Rhabditida</taxon>
        <taxon>Tylenchina</taxon>
        <taxon>Panagrolaimomorpha</taxon>
        <taxon>Panagrolaimoidea</taxon>
        <taxon>Panagrolaimidae</taxon>
        <taxon>Panagrolaimus</taxon>
    </lineage>
</organism>
<proteinExistence type="predicted"/>
<reference evidence="2" key="1">
    <citation type="submission" date="2022-11" db="UniProtKB">
        <authorList>
            <consortium name="WormBaseParasite"/>
        </authorList>
    </citation>
    <scope>IDENTIFICATION</scope>
</reference>